<evidence type="ECO:0000256" key="4">
    <source>
        <dbReference type="ARBA" id="ARBA00023235"/>
    </source>
</evidence>
<dbReference type="CDD" id="cd06558">
    <property type="entry name" value="crotonase-like"/>
    <property type="match status" value="1"/>
</dbReference>
<dbReference type="InterPro" id="IPR014748">
    <property type="entry name" value="Enoyl-CoA_hydra_C"/>
</dbReference>
<dbReference type="PANTHER" id="PTHR43684:SF1">
    <property type="entry name" value="ENOYL-COA DELTA ISOMERASE 2"/>
    <property type="match status" value="1"/>
</dbReference>
<evidence type="ECO:0000256" key="1">
    <source>
        <dbReference type="ARBA" id="ARBA00004275"/>
    </source>
</evidence>
<keyword evidence="4" id="KW-0413">Isomerase</keyword>
<dbReference type="EMBL" id="LT629739">
    <property type="protein sequence ID" value="SDS45088.1"/>
    <property type="molecule type" value="Genomic_DNA"/>
</dbReference>
<dbReference type="InterPro" id="IPR051053">
    <property type="entry name" value="ECH/Chromodomain_protein"/>
</dbReference>
<protein>
    <submittedName>
        <fullName evidence="5">Enoyl-CoA hydratase/carnithine racemase</fullName>
    </submittedName>
</protein>
<comment type="subcellular location">
    <subcellularLocation>
        <location evidence="1">Peroxisome</location>
    </subcellularLocation>
</comment>
<dbReference type="SUPFAM" id="SSF52096">
    <property type="entry name" value="ClpP/crotonase"/>
    <property type="match status" value="1"/>
</dbReference>
<proteinExistence type="inferred from homology"/>
<dbReference type="InterPro" id="IPR001753">
    <property type="entry name" value="Enoyl-CoA_hydra/iso"/>
</dbReference>
<keyword evidence="6" id="KW-1185">Reference proteome</keyword>
<sequence length="261" mass="28105">MSDVVPGVQIAESDQSLSIKFDDYDRRNPITVDVRLAVMEALSRRRKDTKCVVFSGSGGVFSSGGDLSSMPPDSNWASDVRMRVVGAFIQSVMELPLPTIAAVEGPAAGAAVGLVAGCDFVVASEESSFHLPFSKLGLFPDGGILSTLAQRVGAAQSRRLLICGSKLDSVEAYRLGLVDELVPSGSSLDRALEIAKLMSHRSPNSIQSIKETLLEGVPSLEFVLRSEVWRQRKCFTHPDFSEGRAAFFDRREPVFGPLGSV</sequence>
<keyword evidence="3" id="KW-0576">Peroxisome</keyword>
<gene>
    <name evidence="5" type="ORF">SAMN04489751_2048</name>
</gene>
<dbReference type="OrthoDB" id="4699757at2"/>
<dbReference type="Pfam" id="PF00378">
    <property type="entry name" value="ECH_1"/>
    <property type="match status" value="1"/>
</dbReference>
<organism evidence="5 6">
    <name type="scientific">Brevibacterium sandarakinum</name>
    <dbReference type="NCBI Taxonomy" id="629680"/>
    <lineage>
        <taxon>Bacteria</taxon>
        <taxon>Bacillati</taxon>
        <taxon>Actinomycetota</taxon>
        <taxon>Actinomycetes</taxon>
        <taxon>Micrococcales</taxon>
        <taxon>Brevibacteriaceae</taxon>
        <taxon>Brevibacterium</taxon>
    </lineage>
</organism>
<comment type="similarity">
    <text evidence="2">Belongs to the enoyl-CoA hydratase/isomerase family.</text>
</comment>
<evidence type="ECO:0000313" key="6">
    <source>
        <dbReference type="Proteomes" id="UP000199700"/>
    </source>
</evidence>
<reference evidence="5" key="1">
    <citation type="submission" date="2016-10" db="EMBL/GenBank/DDBJ databases">
        <authorList>
            <person name="Varghese N."/>
            <person name="Submissions S."/>
        </authorList>
    </citation>
    <scope>NUCLEOTIDE SEQUENCE [LARGE SCALE GENOMIC DNA]</scope>
    <source>
        <strain evidence="5">DSM 22082</strain>
    </source>
</reference>
<name>A0A1H1SBB3_BRESA</name>
<dbReference type="PANTHER" id="PTHR43684">
    <property type="match status" value="1"/>
</dbReference>
<dbReference type="Gene3D" id="1.10.12.10">
    <property type="entry name" value="Lyase 2-enoyl-coa Hydratase, Chain A, domain 2"/>
    <property type="match status" value="1"/>
</dbReference>
<evidence type="ECO:0000256" key="2">
    <source>
        <dbReference type="ARBA" id="ARBA00005254"/>
    </source>
</evidence>
<evidence type="ECO:0000313" key="5">
    <source>
        <dbReference type="EMBL" id="SDS45088.1"/>
    </source>
</evidence>
<dbReference type="Proteomes" id="UP000199700">
    <property type="component" value="Chromosome"/>
</dbReference>
<dbReference type="STRING" id="629680.SAMN04489751_2048"/>
<dbReference type="RefSeq" id="WP_157691413.1">
    <property type="nucleotide sequence ID" value="NZ_LT629739.1"/>
</dbReference>
<accession>A0A1H1SBB3</accession>
<evidence type="ECO:0000256" key="3">
    <source>
        <dbReference type="ARBA" id="ARBA00023140"/>
    </source>
</evidence>
<dbReference type="GO" id="GO:0004165">
    <property type="term" value="F:delta(3)-delta(2)-enoyl-CoA isomerase activity"/>
    <property type="evidence" value="ECO:0007669"/>
    <property type="project" value="UniProtKB-ARBA"/>
</dbReference>
<dbReference type="AlphaFoldDB" id="A0A1H1SBB3"/>
<dbReference type="InterPro" id="IPR029045">
    <property type="entry name" value="ClpP/crotonase-like_dom_sf"/>
</dbReference>
<dbReference type="Gene3D" id="3.90.226.10">
    <property type="entry name" value="2-enoyl-CoA Hydratase, Chain A, domain 1"/>
    <property type="match status" value="1"/>
</dbReference>